<dbReference type="PROSITE" id="PS50181">
    <property type="entry name" value="FBOX"/>
    <property type="match status" value="1"/>
</dbReference>
<dbReference type="Gramene" id="OMO98205">
    <property type="protein sequence ID" value="OMO98205"/>
    <property type="gene ID" value="CCACVL1_04297"/>
</dbReference>
<dbReference type="OMA" id="PRDENEM"/>
<dbReference type="InterPro" id="IPR050232">
    <property type="entry name" value="FBL13/AtMIF1-like"/>
</dbReference>
<dbReference type="PANTHER" id="PTHR31900">
    <property type="entry name" value="F-BOX/RNI SUPERFAMILY PROTEIN-RELATED"/>
    <property type="match status" value="1"/>
</dbReference>
<dbReference type="SMART" id="SM00579">
    <property type="entry name" value="FBD"/>
    <property type="match status" value="1"/>
</dbReference>
<organism evidence="2 3">
    <name type="scientific">Corchorus capsularis</name>
    <name type="common">Jute</name>
    <dbReference type="NCBI Taxonomy" id="210143"/>
    <lineage>
        <taxon>Eukaryota</taxon>
        <taxon>Viridiplantae</taxon>
        <taxon>Streptophyta</taxon>
        <taxon>Embryophyta</taxon>
        <taxon>Tracheophyta</taxon>
        <taxon>Spermatophyta</taxon>
        <taxon>Magnoliopsida</taxon>
        <taxon>eudicotyledons</taxon>
        <taxon>Gunneridae</taxon>
        <taxon>Pentapetalae</taxon>
        <taxon>rosids</taxon>
        <taxon>malvids</taxon>
        <taxon>Malvales</taxon>
        <taxon>Malvaceae</taxon>
        <taxon>Grewioideae</taxon>
        <taxon>Apeibeae</taxon>
        <taxon>Corchorus</taxon>
    </lineage>
</organism>
<dbReference type="Pfam" id="PF24758">
    <property type="entry name" value="LRR_At5g56370"/>
    <property type="match status" value="1"/>
</dbReference>
<dbReference type="Gene3D" id="3.80.10.10">
    <property type="entry name" value="Ribonuclease Inhibitor"/>
    <property type="match status" value="1"/>
</dbReference>
<name>A0A1R3JTN2_COCAP</name>
<sequence length="454" mass="52457">MDINSGEEKFDEGRSRICSLPDPIIHYILSFLPTKEAAKTSVLSKRWQFLWMFVTNLEFNEDIWKEHDVKEEETRRNFMSFVERVLFLSDPPNISKFKLSCKVLSDQSRISTWVDAAVKRKVERLILYFPFEDFEPPSLPHCLFTCESLKELYLNFCYDLNLPSYICLPHLKILSLSNIDFLDDHSAQLLFASCPNLVKLTLETCDWRYVKGVHISAPLLEDIDIFEESGPISQSCCRFMISGMKLKFFRYQGNFENDYCVFDAPSLEEAQMLQFHSDDIVDNLEMMQIAAYRCYKLFKGLANVKSLEVTNGSLELLANAEELVSRPLSFPNLKHLAIDEDEYAVDFACIGLLKILQNSPCLESIDFKKGVDLSTYDENNDWTLDPVPPCFLTHLKTVRIRLFSATDEELHVVKTLLRTARVMGELRFSSKLSIETQNVLLTLREESACSITFY</sequence>
<reference evidence="2 3" key="1">
    <citation type="submission" date="2013-09" db="EMBL/GenBank/DDBJ databases">
        <title>Corchorus capsularis genome sequencing.</title>
        <authorList>
            <person name="Alam M."/>
            <person name="Haque M.S."/>
            <person name="Islam M.S."/>
            <person name="Emdad E.M."/>
            <person name="Islam M.M."/>
            <person name="Ahmed B."/>
            <person name="Halim A."/>
            <person name="Hossen Q.M.M."/>
            <person name="Hossain M.Z."/>
            <person name="Ahmed R."/>
            <person name="Khan M.M."/>
            <person name="Islam R."/>
            <person name="Rashid M.M."/>
            <person name="Khan S.A."/>
            <person name="Rahman M.S."/>
            <person name="Alam M."/>
        </authorList>
    </citation>
    <scope>NUCLEOTIDE SEQUENCE [LARGE SCALE GENOMIC DNA]</scope>
    <source>
        <strain evidence="3">cv. CVL-1</strain>
        <tissue evidence="2">Whole seedling</tissue>
    </source>
</reference>
<gene>
    <name evidence="2" type="ORF">CCACVL1_04297</name>
</gene>
<dbReference type="PANTHER" id="PTHR31900:SF30">
    <property type="entry name" value="SUPERFAMILY PROTEIN, PUTATIVE-RELATED"/>
    <property type="match status" value="1"/>
</dbReference>
<evidence type="ECO:0000259" key="1">
    <source>
        <dbReference type="PROSITE" id="PS50181"/>
    </source>
</evidence>
<dbReference type="CDD" id="cd22160">
    <property type="entry name" value="F-box_AtFBL13-like"/>
    <property type="match status" value="1"/>
</dbReference>
<evidence type="ECO:0000313" key="2">
    <source>
        <dbReference type="EMBL" id="OMO98205.1"/>
    </source>
</evidence>
<dbReference type="InterPro" id="IPR036047">
    <property type="entry name" value="F-box-like_dom_sf"/>
</dbReference>
<feature type="domain" description="F-box" evidence="1">
    <location>
        <begin position="14"/>
        <end position="67"/>
    </location>
</feature>
<dbReference type="EMBL" id="AWWV01007129">
    <property type="protein sequence ID" value="OMO98205.1"/>
    <property type="molecule type" value="Genomic_DNA"/>
</dbReference>
<dbReference type="InterPro" id="IPR055411">
    <property type="entry name" value="LRR_FXL15/At3g58940/PEG3-like"/>
</dbReference>
<dbReference type="Pfam" id="PF08387">
    <property type="entry name" value="FBD"/>
    <property type="match status" value="1"/>
</dbReference>
<keyword evidence="3" id="KW-1185">Reference proteome</keyword>
<proteinExistence type="predicted"/>
<dbReference type="InterPro" id="IPR001810">
    <property type="entry name" value="F-box_dom"/>
</dbReference>
<accession>A0A1R3JTN2</accession>
<dbReference type="InterPro" id="IPR032675">
    <property type="entry name" value="LRR_dom_sf"/>
</dbReference>
<dbReference type="Proteomes" id="UP000188268">
    <property type="component" value="Unassembled WGS sequence"/>
</dbReference>
<dbReference type="Gene3D" id="1.20.1280.50">
    <property type="match status" value="1"/>
</dbReference>
<dbReference type="AlphaFoldDB" id="A0A1R3JTN2"/>
<dbReference type="OrthoDB" id="650312at2759"/>
<dbReference type="Pfam" id="PF00646">
    <property type="entry name" value="F-box"/>
    <property type="match status" value="1"/>
</dbReference>
<evidence type="ECO:0000313" key="3">
    <source>
        <dbReference type="Proteomes" id="UP000188268"/>
    </source>
</evidence>
<dbReference type="InterPro" id="IPR053781">
    <property type="entry name" value="F-box_AtFBL13-like"/>
</dbReference>
<protein>
    <recommendedName>
        <fullName evidence="1">F-box domain-containing protein</fullName>
    </recommendedName>
</protein>
<comment type="caution">
    <text evidence="2">The sequence shown here is derived from an EMBL/GenBank/DDBJ whole genome shotgun (WGS) entry which is preliminary data.</text>
</comment>
<dbReference type="SUPFAM" id="SSF81383">
    <property type="entry name" value="F-box domain"/>
    <property type="match status" value="1"/>
</dbReference>
<dbReference type="SUPFAM" id="SSF52047">
    <property type="entry name" value="RNI-like"/>
    <property type="match status" value="1"/>
</dbReference>
<dbReference type="InterPro" id="IPR006566">
    <property type="entry name" value="FBD"/>
</dbReference>